<name>A0A7M5X3N2_9CNID</name>
<evidence type="ECO:0000313" key="2">
    <source>
        <dbReference type="EnsemblMetazoa" id="CLYHEMP017234.1"/>
    </source>
</evidence>
<organism evidence="2 3">
    <name type="scientific">Clytia hemisphaerica</name>
    <dbReference type="NCBI Taxonomy" id="252671"/>
    <lineage>
        <taxon>Eukaryota</taxon>
        <taxon>Metazoa</taxon>
        <taxon>Cnidaria</taxon>
        <taxon>Hydrozoa</taxon>
        <taxon>Hydroidolina</taxon>
        <taxon>Leptothecata</taxon>
        <taxon>Obeliida</taxon>
        <taxon>Clytiidae</taxon>
        <taxon>Clytia</taxon>
    </lineage>
</organism>
<sequence>MERPTKKPCSFFEEYQRTSLLQNAFPLPYVMAHKEDNALYLNADRIRDNEWKSILTALRKDATLKYITISSAWQKPSHGGLEKFSSQKKKLPIRTRSLNSQLSRVLKDVLIGNPCLECLVLQNILLREEDIYILSKALPKVTTLKFLSFEQCPVRDKGFNHLMEGIRKAKTISSINFTKCALTWKSMEALASVIKYQSSQRHEVAWQASLRYRKPDLDQMHGLRRVALCQNKLGDEGGRILADALKDDIWLKALDLQQCGLSDDSATILMETLKWNKNLVVLDIRRNSFISYQNLRSLIEMVMVNAGGESSEYPWMKASEEIKSDTTFNKRSSTMVNKKQKRNGRRKSLESKRSKDHVPWRMAERVRSRYSNTDVAHSNAPYFTQKSAAGLSPPRDTDHPLYEWSDRRKEKAKRRKRVQKDLKEVLEVLEVEECIDEEDEIESESEEAPPEAHPQLSASHEEQAASDYLQTIEQLREELDDFRAELDEERSKRRKAEQRIEKLKHEKQVLKHTVEFYKHQSMVMEEEKQSAKKTSLNFKLPDLSPQDLLENENALASIESSFQQFQKFLDMLKNLGLDDVCQQFDQQPTSYQQQRQQDEKS</sequence>
<dbReference type="PANTHER" id="PTHR24110:SF3">
    <property type="entry name" value="CENTROSOMAL PROTEIN OF 78 KDA"/>
    <property type="match status" value="1"/>
</dbReference>
<evidence type="ECO:0000313" key="3">
    <source>
        <dbReference type="Proteomes" id="UP000594262"/>
    </source>
</evidence>
<evidence type="ECO:0000256" key="1">
    <source>
        <dbReference type="SAM" id="MobiDB-lite"/>
    </source>
</evidence>
<accession>A0A7M5X3N2</accession>
<dbReference type="PRINTS" id="PR02062">
    <property type="entry name" value="CENTROSOME78"/>
</dbReference>
<feature type="compositionally biased region" description="Basic and acidic residues" evidence="1">
    <location>
        <begin position="395"/>
        <end position="409"/>
    </location>
</feature>
<keyword evidence="3" id="KW-1185">Reference proteome</keyword>
<dbReference type="InterPro" id="IPR032675">
    <property type="entry name" value="LRR_dom_sf"/>
</dbReference>
<proteinExistence type="predicted"/>
<dbReference type="SMART" id="SM00368">
    <property type="entry name" value="LRR_RI"/>
    <property type="match status" value="4"/>
</dbReference>
<feature type="compositionally biased region" description="Polar residues" evidence="1">
    <location>
        <begin position="326"/>
        <end position="337"/>
    </location>
</feature>
<dbReference type="SUPFAM" id="SSF52047">
    <property type="entry name" value="RNI-like"/>
    <property type="match status" value="1"/>
</dbReference>
<dbReference type="GO" id="GO:0005813">
    <property type="term" value="C:centrosome"/>
    <property type="evidence" value="ECO:0007669"/>
    <property type="project" value="TreeGrafter"/>
</dbReference>
<dbReference type="GeneID" id="136812709"/>
<protein>
    <recommendedName>
        <fullName evidence="4">Centrosomal protein of 78 kDa</fullName>
    </recommendedName>
</protein>
<dbReference type="RefSeq" id="XP_066925336.1">
    <property type="nucleotide sequence ID" value="XM_067069235.1"/>
</dbReference>
<feature type="region of interest" description="Disordered" evidence="1">
    <location>
        <begin position="326"/>
        <end position="417"/>
    </location>
</feature>
<dbReference type="AlphaFoldDB" id="A0A7M5X3N2"/>
<evidence type="ECO:0008006" key="4">
    <source>
        <dbReference type="Google" id="ProtNLM"/>
    </source>
</evidence>
<dbReference type="PANTHER" id="PTHR24110">
    <property type="entry name" value="CENTROSOMAL PROTEIN OF 78 KDA"/>
    <property type="match status" value="1"/>
</dbReference>
<dbReference type="GO" id="GO:0036064">
    <property type="term" value="C:ciliary basal body"/>
    <property type="evidence" value="ECO:0007669"/>
    <property type="project" value="TreeGrafter"/>
</dbReference>
<dbReference type="OrthoDB" id="78308at2759"/>
<dbReference type="Gene3D" id="3.80.10.10">
    <property type="entry name" value="Ribonuclease Inhibitor"/>
    <property type="match status" value="2"/>
</dbReference>
<reference evidence="2" key="1">
    <citation type="submission" date="2021-01" db="UniProtKB">
        <authorList>
            <consortium name="EnsemblMetazoa"/>
        </authorList>
    </citation>
    <scope>IDENTIFICATION</scope>
</reference>
<feature type="compositionally biased region" description="Basic and acidic residues" evidence="1">
    <location>
        <begin position="347"/>
        <end position="367"/>
    </location>
</feature>
<feature type="compositionally biased region" description="Polar residues" evidence="1">
    <location>
        <begin position="369"/>
        <end position="387"/>
    </location>
</feature>
<dbReference type="EnsemblMetazoa" id="CLYHEMT017234.1">
    <property type="protein sequence ID" value="CLYHEMP017234.1"/>
    <property type="gene ID" value="CLYHEMG017234"/>
</dbReference>
<dbReference type="InterPro" id="IPR026212">
    <property type="entry name" value="Cep78"/>
</dbReference>
<dbReference type="GO" id="GO:0044782">
    <property type="term" value="P:cilium organization"/>
    <property type="evidence" value="ECO:0007669"/>
    <property type="project" value="TreeGrafter"/>
</dbReference>
<feature type="region of interest" description="Disordered" evidence="1">
    <location>
        <begin position="436"/>
        <end position="463"/>
    </location>
</feature>
<dbReference type="Proteomes" id="UP000594262">
    <property type="component" value="Unplaced"/>
</dbReference>
<feature type="compositionally biased region" description="Acidic residues" evidence="1">
    <location>
        <begin position="436"/>
        <end position="449"/>
    </location>
</feature>